<organism evidence="2">
    <name type="scientific">Davidia involucrata</name>
    <name type="common">Dove tree</name>
    <dbReference type="NCBI Taxonomy" id="16924"/>
    <lineage>
        <taxon>Eukaryota</taxon>
        <taxon>Viridiplantae</taxon>
        <taxon>Streptophyta</taxon>
        <taxon>Embryophyta</taxon>
        <taxon>Tracheophyta</taxon>
        <taxon>Spermatophyta</taxon>
        <taxon>Magnoliopsida</taxon>
        <taxon>eudicotyledons</taxon>
        <taxon>Gunneridae</taxon>
        <taxon>Pentapetalae</taxon>
        <taxon>asterids</taxon>
        <taxon>Cornales</taxon>
        <taxon>Nyssaceae</taxon>
        <taxon>Davidia</taxon>
    </lineage>
</organism>
<dbReference type="GO" id="GO:0004523">
    <property type="term" value="F:RNA-DNA hybrid ribonuclease activity"/>
    <property type="evidence" value="ECO:0007669"/>
    <property type="project" value="InterPro"/>
</dbReference>
<evidence type="ECO:0000259" key="1">
    <source>
        <dbReference type="Pfam" id="PF13456"/>
    </source>
</evidence>
<reference evidence="2" key="1">
    <citation type="submission" date="2019-08" db="EMBL/GenBank/DDBJ databases">
        <title>Reference gene set and small RNA set construction with multiple tissues from Davidia involucrata Baill.</title>
        <authorList>
            <person name="Yang H."/>
            <person name="Zhou C."/>
            <person name="Li G."/>
            <person name="Wang J."/>
            <person name="Gao P."/>
            <person name="Wang M."/>
            <person name="Wang R."/>
            <person name="Zhao Y."/>
        </authorList>
    </citation>
    <scope>NUCLEOTIDE SEQUENCE</scope>
    <source>
        <tissue evidence="2">Mixed with DoveR01_LX</tissue>
    </source>
</reference>
<evidence type="ECO:0000313" key="2">
    <source>
        <dbReference type="EMBL" id="MPA69667.1"/>
    </source>
</evidence>
<feature type="domain" description="RNase H type-1" evidence="1">
    <location>
        <begin position="15"/>
        <end position="135"/>
    </location>
</feature>
<dbReference type="InterPro" id="IPR012337">
    <property type="entry name" value="RNaseH-like_sf"/>
</dbReference>
<dbReference type="Pfam" id="PF13456">
    <property type="entry name" value="RVT_3"/>
    <property type="match status" value="1"/>
</dbReference>
<dbReference type="PANTHER" id="PTHR47074:SF48">
    <property type="entry name" value="POLYNUCLEOTIDYL TRANSFERASE, RIBONUCLEASE H-LIKE SUPERFAMILY PROTEIN"/>
    <property type="match status" value="1"/>
</dbReference>
<dbReference type="CDD" id="cd06222">
    <property type="entry name" value="RNase_H_like"/>
    <property type="match status" value="1"/>
</dbReference>
<dbReference type="EMBL" id="GHES01039108">
    <property type="protein sequence ID" value="MPA69667.1"/>
    <property type="molecule type" value="Transcribed_RNA"/>
</dbReference>
<dbReference type="InterPro" id="IPR044730">
    <property type="entry name" value="RNase_H-like_dom_plant"/>
</dbReference>
<sequence length="174" mass="19228">MGFWTPPTEDVYKVNVDGSFVPEINHGSTCGVIRNFKGEVIAGFARPLPHCSSVEYAEAMALLHGIDFAFDIGIQDLVVEGDCLHLISEISSSHEDFSVVGHIVDEIKMGSVRFNSWACHHVRRSANGVAHELACFALAAPSDLFWMEFLPSRFQAALDRDSLTLGGRQCWWTS</sequence>
<dbReference type="InterPro" id="IPR036397">
    <property type="entry name" value="RNaseH_sf"/>
</dbReference>
<protein>
    <recommendedName>
        <fullName evidence="1">RNase H type-1 domain-containing protein</fullName>
    </recommendedName>
</protein>
<proteinExistence type="predicted"/>
<dbReference type="AlphaFoldDB" id="A0A5B7BLL9"/>
<accession>A0A5B7BLL9</accession>
<dbReference type="PANTHER" id="PTHR47074">
    <property type="entry name" value="BNAC02G40300D PROTEIN"/>
    <property type="match status" value="1"/>
</dbReference>
<dbReference type="Gene3D" id="3.30.420.10">
    <property type="entry name" value="Ribonuclease H-like superfamily/Ribonuclease H"/>
    <property type="match status" value="1"/>
</dbReference>
<gene>
    <name evidence="2" type="ORF">Din_039108</name>
</gene>
<dbReference type="SUPFAM" id="SSF53098">
    <property type="entry name" value="Ribonuclease H-like"/>
    <property type="match status" value="1"/>
</dbReference>
<dbReference type="InterPro" id="IPR002156">
    <property type="entry name" value="RNaseH_domain"/>
</dbReference>
<name>A0A5B7BLL9_DAVIN</name>
<dbReference type="GO" id="GO:0003676">
    <property type="term" value="F:nucleic acid binding"/>
    <property type="evidence" value="ECO:0007669"/>
    <property type="project" value="InterPro"/>
</dbReference>
<dbReference type="InterPro" id="IPR052929">
    <property type="entry name" value="RNase_H-like_EbsB-rel"/>
</dbReference>